<evidence type="ECO:0000313" key="3">
    <source>
        <dbReference type="EMBL" id="MBL4938468.1"/>
    </source>
</evidence>
<dbReference type="Gene3D" id="4.10.860.10">
    <property type="entry name" value="UVR domain"/>
    <property type="match status" value="1"/>
</dbReference>
<dbReference type="Proteomes" id="UP000632377">
    <property type="component" value="Unassembled WGS sequence"/>
</dbReference>
<reference evidence="3 4" key="1">
    <citation type="submission" date="2021-01" db="EMBL/GenBank/DDBJ databases">
        <title>Genome public.</title>
        <authorList>
            <person name="Liu C."/>
            <person name="Sun Q."/>
        </authorList>
    </citation>
    <scope>NUCLEOTIDE SEQUENCE [LARGE SCALE GENOMIC DNA]</scope>
    <source>
        <strain evidence="3 4">YIM B02515</strain>
    </source>
</reference>
<evidence type="ECO:0000313" key="4">
    <source>
        <dbReference type="Proteomes" id="UP000632377"/>
    </source>
</evidence>
<dbReference type="PANTHER" id="PTHR38430">
    <property type="entry name" value="PROTEIN-ARGININE KINASE ACTIVATOR PROTEIN"/>
    <property type="match status" value="1"/>
</dbReference>
<dbReference type="PROSITE" id="PS50151">
    <property type="entry name" value="UVR"/>
    <property type="match status" value="1"/>
</dbReference>
<dbReference type="PIRSF" id="PIRSF015034">
    <property type="entry name" value="YacH"/>
    <property type="match status" value="1"/>
</dbReference>
<dbReference type="Pfam" id="PF02151">
    <property type="entry name" value="UVR"/>
    <property type="match status" value="1"/>
</dbReference>
<feature type="coiled-coil region" evidence="1">
    <location>
        <begin position="135"/>
        <end position="170"/>
    </location>
</feature>
<dbReference type="RefSeq" id="WP_202751207.1">
    <property type="nucleotide sequence ID" value="NZ_JAESWC010000023.1"/>
</dbReference>
<accession>A0ABS1TKH6</accession>
<keyword evidence="4" id="KW-1185">Reference proteome</keyword>
<dbReference type="EMBL" id="JAESWC010000023">
    <property type="protein sequence ID" value="MBL4938468.1"/>
    <property type="molecule type" value="Genomic_DNA"/>
</dbReference>
<evidence type="ECO:0000259" key="2">
    <source>
        <dbReference type="PROSITE" id="PS50151"/>
    </source>
</evidence>
<name>A0ABS1TKH6_9CLOT</name>
<dbReference type="SUPFAM" id="SSF46600">
    <property type="entry name" value="C-terminal UvrC-binding domain of UvrB"/>
    <property type="match status" value="1"/>
</dbReference>
<evidence type="ECO:0000256" key="1">
    <source>
        <dbReference type="SAM" id="Coils"/>
    </source>
</evidence>
<proteinExistence type="predicted"/>
<dbReference type="PANTHER" id="PTHR38430:SF1">
    <property type="entry name" value="PROTEIN-ARGININE KINASE ACTIVATOR PROTEIN"/>
    <property type="match status" value="1"/>
</dbReference>
<dbReference type="InterPro" id="IPR036876">
    <property type="entry name" value="UVR_dom_sf"/>
</dbReference>
<dbReference type="InterPro" id="IPR025542">
    <property type="entry name" value="YacH"/>
</dbReference>
<organism evidence="3 4">
    <name type="scientific">Clostridium rhizosphaerae</name>
    <dbReference type="NCBI Taxonomy" id="2803861"/>
    <lineage>
        <taxon>Bacteria</taxon>
        <taxon>Bacillati</taxon>
        <taxon>Bacillota</taxon>
        <taxon>Clostridia</taxon>
        <taxon>Eubacteriales</taxon>
        <taxon>Clostridiaceae</taxon>
        <taxon>Clostridium</taxon>
    </lineage>
</organism>
<dbReference type="InterPro" id="IPR001943">
    <property type="entry name" value="UVR_dom"/>
</dbReference>
<sequence length="171" mass="19334">MQCENCKKNEANVYLTQIINGKKQELRLCEQCAKELNGFHSEASNSLGSAFTFQSILSGLMDYMSPSQHITKTSDLTCKNCGTTYSEFKKNGLLGCSKCYEEFNISINPVIKKVQGNIEHVGKLPKKMGKEIVEKRRLTKLKEDLQKAIASEEYEKAAEIRDQIKSLQNNE</sequence>
<comment type="caution">
    <text evidence="3">The sequence shown here is derived from an EMBL/GenBank/DDBJ whole genome shotgun (WGS) entry which is preliminary data.</text>
</comment>
<keyword evidence="1" id="KW-0175">Coiled coil</keyword>
<feature type="domain" description="UVR" evidence="2">
    <location>
        <begin position="135"/>
        <end position="170"/>
    </location>
</feature>
<protein>
    <submittedName>
        <fullName evidence="3">UvrB/UvrC motif-containing protein</fullName>
    </submittedName>
</protein>
<gene>
    <name evidence="3" type="ORF">JK636_22450</name>
</gene>